<evidence type="ECO:0000256" key="4">
    <source>
        <dbReference type="ARBA" id="ARBA00022777"/>
    </source>
</evidence>
<feature type="compositionally biased region" description="Basic residues" evidence="10">
    <location>
        <begin position="385"/>
        <end position="394"/>
    </location>
</feature>
<evidence type="ECO:0000256" key="1">
    <source>
        <dbReference type="ARBA" id="ARBA00022527"/>
    </source>
</evidence>
<accession>A0A0K6S9E5</accession>
<feature type="binding site" evidence="7 9">
    <location>
        <position position="45"/>
    </location>
    <ligand>
        <name>ATP</name>
        <dbReference type="ChEBI" id="CHEBI:30616"/>
    </ligand>
</feature>
<evidence type="ECO:0000256" key="6">
    <source>
        <dbReference type="PIRSR" id="PIRSR630616-1"/>
    </source>
</evidence>
<feature type="cross-link" description="Glycyl lysine isopeptide (Lys-Gly) (interchain with G-Cter in SUMO2)" evidence="8">
    <location>
        <position position="146"/>
    </location>
</feature>
<dbReference type="EMBL" id="CDMZ01003228">
    <property type="protein sequence ID" value="CUC10236.1"/>
    <property type="molecule type" value="Genomic_DNA"/>
</dbReference>
<dbReference type="InterPro" id="IPR030616">
    <property type="entry name" value="Aur-like"/>
</dbReference>
<evidence type="ECO:0000256" key="2">
    <source>
        <dbReference type="ARBA" id="ARBA00022679"/>
    </source>
</evidence>
<feature type="compositionally biased region" description="Basic residues" evidence="10">
    <location>
        <begin position="344"/>
        <end position="353"/>
    </location>
</feature>
<dbReference type="PROSITE" id="PS50011">
    <property type="entry name" value="PROTEIN_KINASE_DOM"/>
    <property type="match status" value="1"/>
</dbReference>
<dbReference type="PROSITE" id="PS00107">
    <property type="entry name" value="PROTEIN_KINASE_ATP"/>
    <property type="match status" value="1"/>
</dbReference>
<dbReference type="InterPro" id="IPR011009">
    <property type="entry name" value="Kinase-like_dom_sf"/>
</dbReference>
<gene>
    <name evidence="12" type="ORF">Cvel_7576.t1.CR1</name>
</gene>
<feature type="compositionally biased region" description="Polar residues" evidence="10">
    <location>
        <begin position="358"/>
        <end position="371"/>
    </location>
</feature>
<sequence>MGCGKSKAHPDIREHYRLGKVLGKGAFGQVRECINRNTREICAAKCMSKHTKQPNVKSKWQSVNMFNRECDFLAELDHPNIVKFKGKFEDKTNVYSVIERCTGGELLAHISQLPQVSEEDVAKVVKQMLEALAYCHAKGIAHRDIKYEVDRKMDEQCGTLHYLAPELLQRDYGPEVDLWAVGVLIYLLIYGKYPFRGDNSASILKEIETYRIDWTMQEVQHSPQLVQFVAGLLERDPAKRMTAEQALQHPFILQVQDKKGPTRKANRIIPRHIIEGAAQLESDAVKNNQQNDFQITSTRAKAKTPPESPGKSPKGGPPDSSKSGNLERFETGSNLGKEDSQRGGSRRNSRSQSKRSVTFDSAPTGNGQQGQLVDVSKIGLGSSSKKSKKKKKKDHSGYAHSFIRVWIRLLVFSCFSR</sequence>
<reference evidence="12" key="1">
    <citation type="submission" date="2014-11" db="EMBL/GenBank/DDBJ databases">
        <title>Molecular phylogeny of cliff fern family Woodsiaceae with morphological implications.</title>
        <authorList>
            <person name="Shao Y.-Z."/>
            <person name="Wei R."/>
            <person name="Zhang X.-C."/>
        </authorList>
    </citation>
    <scope>NUCLEOTIDE SEQUENCE</scope>
</reference>
<keyword evidence="1" id="KW-0723">Serine/threonine-protein kinase</keyword>
<evidence type="ECO:0000256" key="5">
    <source>
        <dbReference type="ARBA" id="ARBA00022840"/>
    </source>
</evidence>
<dbReference type="FunFam" id="3.30.200.20:FF:000042">
    <property type="entry name" value="Aurora kinase A"/>
    <property type="match status" value="1"/>
</dbReference>
<keyword evidence="4" id="KW-0418">Kinase</keyword>
<feature type="region of interest" description="Disordered" evidence="10">
    <location>
        <begin position="296"/>
        <end position="395"/>
    </location>
</feature>
<feature type="compositionally biased region" description="Basic and acidic residues" evidence="10">
    <location>
        <begin position="325"/>
        <end position="341"/>
    </location>
</feature>
<keyword evidence="5 7" id="KW-0067">ATP-binding</keyword>
<evidence type="ECO:0000313" key="12">
    <source>
        <dbReference type="EMBL" id="CUC10236.1"/>
    </source>
</evidence>
<evidence type="ECO:0000256" key="3">
    <source>
        <dbReference type="ARBA" id="ARBA00022741"/>
    </source>
</evidence>
<dbReference type="InterPro" id="IPR017441">
    <property type="entry name" value="Protein_kinase_ATP_BS"/>
</dbReference>
<feature type="compositionally biased region" description="Low complexity" evidence="10">
    <location>
        <begin position="303"/>
        <end position="324"/>
    </location>
</feature>
<evidence type="ECO:0000256" key="10">
    <source>
        <dbReference type="SAM" id="MobiDB-lite"/>
    </source>
</evidence>
<protein>
    <recommendedName>
        <fullName evidence="11">Protein kinase domain-containing protein</fullName>
    </recommendedName>
</protein>
<organism evidence="12">
    <name type="scientific">Chromera velia CCMP2878</name>
    <dbReference type="NCBI Taxonomy" id="1169474"/>
    <lineage>
        <taxon>Eukaryota</taxon>
        <taxon>Sar</taxon>
        <taxon>Alveolata</taxon>
        <taxon>Colpodellida</taxon>
        <taxon>Chromeraceae</taxon>
        <taxon>Chromera</taxon>
    </lineage>
</organism>
<dbReference type="GO" id="GO:0004674">
    <property type="term" value="F:protein serine/threonine kinase activity"/>
    <property type="evidence" value="ECO:0007669"/>
    <property type="project" value="UniProtKB-KW"/>
</dbReference>
<feature type="domain" description="Protein kinase" evidence="11">
    <location>
        <begin position="16"/>
        <end position="252"/>
    </location>
</feature>
<feature type="active site" description="Proton acceptor" evidence="6">
    <location>
        <position position="144"/>
    </location>
</feature>
<dbReference type="SUPFAM" id="SSF56112">
    <property type="entry name" value="Protein kinase-like (PK-like)"/>
    <property type="match status" value="1"/>
</dbReference>
<evidence type="ECO:0000259" key="11">
    <source>
        <dbReference type="PROSITE" id="PS50011"/>
    </source>
</evidence>
<proteinExistence type="predicted"/>
<dbReference type="Pfam" id="PF00069">
    <property type="entry name" value="Pkinase"/>
    <property type="match status" value="2"/>
</dbReference>
<evidence type="ECO:0000256" key="7">
    <source>
        <dbReference type="PIRSR" id="PIRSR630616-2"/>
    </source>
</evidence>
<keyword evidence="2" id="KW-0808">Transferase</keyword>
<dbReference type="VEuPathDB" id="CryptoDB:Cvel_7576"/>
<evidence type="ECO:0000256" key="8">
    <source>
        <dbReference type="PIRSR" id="PIRSR630616-3"/>
    </source>
</evidence>
<dbReference type="PANTHER" id="PTHR24350">
    <property type="entry name" value="SERINE/THREONINE-PROTEIN KINASE IAL-RELATED"/>
    <property type="match status" value="1"/>
</dbReference>
<dbReference type="AlphaFoldDB" id="A0A0K6S9E5"/>
<dbReference type="GO" id="GO:0005524">
    <property type="term" value="F:ATP binding"/>
    <property type="evidence" value="ECO:0007669"/>
    <property type="project" value="UniProtKB-UniRule"/>
</dbReference>
<keyword evidence="3 7" id="KW-0547">Nucleotide-binding</keyword>
<name>A0A0K6S9E5_9ALVE</name>
<dbReference type="Gene3D" id="1.10.510.10">
    <property type="entry name" value="Transferase(Phosphotransferase) domain 1"/>
    <property type="match status" value="2"/>
</dbReference>
<evidence type="ECO:0000256" key="9">
    <source>
        <dbReference type="PROSITE-ProRule" id="PRU10141"/>
    </source>
</evidence>
<dbReference type="PhylomeDB" id="A0A0K6S9E5"/>
<dbReference type="InterPro" id="IPR000719">
    <property type="entry name" value="Prot_kinase_dom"/>
</dbReference>